<dbReference type="Pfam" id="PF07045">
    <property type="entry name" value="DUF1330"/>
    <property type="match status" value="1"/>
</dbReference>
<name>A0ABQ1VYP7_9BACT</name>
<proteinExistence type="predicted"/>
<dbReference type="Gene3D" id="3.30.70.100">
    <property type="match status" value="1"/>
</dbReference>
<protein>
    <recommendedName>
        <fullName evidence="1">DUF1330 domain-containing protein</fullName>
    </recommendedName>
</protein>
<gene>
    <name evidence="2" type="ORF">GCM10011323_08150</name>
</gene>
<dbReference type="PANTHER" id="PTHR41521">
    <property type="match status" value="1"/>
</dbReference>
<keyword evidence="3" id="KW-1185">Reference proteome</keyword>
<reference evidence="3" key="1">
    <citation type="journal article" date="2019" name="Int. J. Syst. Evol. Microbiol.">
        <title>The Global Catalogue of Microorganisms (GCM) 10K type strain sequencing project: providing services to taxonomists for standard genome sequencing and annotation.</title>
        <authorList>
            <consortium name="The Broad Institute Genomics Platform"/>
            <consortium name="The Broad Institute Genome Sequencing Center for Infectious Disease"/>
            <person name="Wu L."/>
            <person name="Ma J."/>
        </authorList>
    </citation>
    <scope>NUCLEOTIDE SEQUENCE [LARGE SCALE GENOMIC DNA]</scope>
    <source>
        <strain evidence="3">CGMCC 1.12749</strain>
    </source>
</reference>
<accession>A0ABQ1VYP7</accession>
<organism evidence="2 3">
    <name type="scientific">Pontibacter amylolyticus</name>
    <dbReference type="NCBI Taxonomy" id="1424080"/>
    <lineage>
        <taxon>Bacteria</taxon>
        <taxon>Pseudomonadati</taxon>
        <taxon>Bacteroidota</taxon>
        <taxon>Cytophagia</taxon>
        <taxon>Cytophagales</taxon>
        <taxon>Hymenobacteraceae</taxon>
        <taxon>Pontibacter</taxon>
    </lineage>
</organism>
<dbReference type="Proteomes" id="UP000634043">
    <property type="component" value="Unassembled WGS sequence"/>
</dbReference>
<dbReference type="SUPFAM" id="SSF54909">
    <property type="entry name" value="Dimeric alpha+beta barrel"/>
    <property type="match status" value="1"/>
</dbReference>
<dbReference type="PANTHER" id="PTHR41521:SF4">
    <property type="entry name" value="BLR0684 PROTEIN"/>
    <property type="match status" value="1"/>
</dbReference>
<dbReference type="RefSeq" id="WP_188500212.1">
    <property type="nucleotide sequence ID" value="NZ_BMFP01000001.1"/>
</dbReference>
<evidence type="ECO:0000313" key="3">
    <source>
        <dbReference type="Proteomes" id="UP000634043"/>
    </source>
</evidence>
<evidence type="ECO:0000313" key="2">
    <source>
        <dbReference type="EMBL" id="GGG05817.1"/>
    </source>
</evidence>
<dbReference type="EMBL" id="BMFP01000001">
    <property type="protein sequence ID" value="GGG05817.1"/>
    <property type="molecule type" value="Genomic_DNA"/>
</dbReference>
<dbReference type="InterPro" id="IPR010753">
    <property type="entry name" value="DUF1330"/>
</dbReference>
<sequence>MPAYIILDIDVTDAATYEEYKKLTPGSLQPFDGKFIVRGGNPQNLEGDWSPTRIVVLEFPTMEQAKAWHSSDEYAPAKALRQSASSTQMIAVEGCADG</sequence>
<feature type="domain" description="DUF1330" evidence="1">
    <location>
        <begin position="2"/>
        <end position="95"/>
    </location>
</feature>
<comment type="caution">
    <text evidence="2">The sequence shown here is derived from an EMBL/GenBank/DDBJ whole genome shotgun (WGS) entry which is preliminary data.</text>
</comment>
<evidence type="ECO:0000259" key="1">
    <source>
        <dbReference type="Pfam" id="PF07045"/>
    </source>
</evidence>
<dbReference type="InterPro" id="IPR011008">
    <property type="entry name" value="Dimeric_a/b-barrel"/>
</dbReference>